<keyword evidence="4 6" id="KW-0808">Transferase</keyword>
<evidence type="ECO:0000313" key="9">
    <source>
        <dbReference type="Proteomes" id="UP000325292"/>
    </source>
</evidence>
<evidence type="ECO:0000256" key="2">
    <source>
        <dbReference type="ARBA" id="ARBA00007441"/>
    </source>
</evidence>
<evidence type="ECO:0000256" key="5">
    <source>
        <dbReference type="ARBA" id="ARBA00022898"/>
    </source>
</evidence>
<accession>A0ABM6RR92</accession>
<dbReference type="EMBL" id="CP019454">
    <property type="protein sequence ID" value="AUW93814.1"/>
    <property type="molecule type" value="Genomic_DNA"/>
</dbReference>
<dbReference type="RefSeq" id="WP_103374808.1">
    <property type="nucleotide sequence ID" value="NZ_CP133983.1"/>
</dbReference>
<name>A0ABM6RR92_9FIRM</name>
<evidence type="ECO:0000256" key="1">
    <source>
        <dbReference type="ARBA" id="ARBA00001933"/>
    </source>
</evidence>
<dbReference type="InterPro" id="IPR015422">
    <property type="entry name" value="PyrdxlP-dep_Trfase_small"/>
</dbReference>
<dbReference type="InterPro" id="IPR004838">
    <property type="entry name" value="NHTrfase_class1_PyrdxlP-BS"/>
</dbReference>
<dbReference type="Gene3D" id="3.40.640.10">
    <property type="entry name" value="Type I PLP-dependent aspartate aminotransferase-like (Major domain)"/>
    <property type="match status" value="1"/>
</dbReference>
<dbReference type="InterPro" id="IPR004839">
    <property type="entry name" value="Aminotransferase_I/II_large"/>
</dbReference>
<gene>
    <name evidence="8" type="ORF">BXT84_07550</name>
</gene>
<keyword evidence="3 6" id="KW-0032">Aminotransferase</keyword>
<sequence length="389" mass="42280">MTTLKDRLAPLAASLPPSGIRRFFDLASTMKDVISLGVGEPDFVTPWHIRESGLHALERGMTAYTANAGLFELRSAISRYLESFGTIYQPENEILVTVGGSEAIDLAIRVLAGPGDEVLIAEPAYVSYRPLVHLTGATPVTVPLRPENGFQLDANDIRARLNSRTKAIILCNPNNPTGAVLTRAQLEPIAQVLKEADLFAIVDEIYAELTYDHPHTSFPSLPGMQERTVLIGGMSKAYAMTGWRLGYAAAPEYILHAMLTIHQYTILCAPVAAQVAGIEALNRGRGDVTTMVAEYDARRRLITKGLNELGLLCPLPQGAFYVFPDIRGTGLTSEQFAESLLIHGQVAVVPGNVFGDQGEGFVRCSYATSVGHIEKALERMRKFLTAGRD</sequence>
<dbReference type="PANTHER" id="PTHR46383:SF3">
    <property type="entry name" value="ASPARTATE AMINOTRANSFERASE-RELATED"/>
    <property type="match status" value="1"/>
</dbReference>
<dbReference type="Gene3D" id="3.90.1150.10">
    <property type="entry name" value="Aspartate Aminotransferase, domain 1"/>
    <property type="match status" value="1"/>
</dbReference>
<evidence type="ECO:0000256" key="3">
    <source>
        <dbReference type="ARBA" id="ARBA00022576"/>
    </source>
</evidence>
<dbReference type="CDD" id="cd00609">
    <property type="entry name" value="AAT_like"/>
    <property type="match status" value="1"/>
</dbReference>
<evidence type="ECO:0000256" key="6">
    <source>
        <dbReference type="RuleBase" id="RU000481"/>
    </source>
</evidence>
<dbReference type="Proteomes" id="UP000325292">
    <property type="component" value="Chromosome"/>
</dbReference>
<dbReference type="PANTHER" id="PTHR46383">
    <property type="entry name" value="ASPARTATE AMINOTRANSFERASE"/>
    <property type="match status" value="1"/>
</dbReference>
<organism evidence="8 9">
    <name type="scientific">Sulfobacillus thermotolerans</name>
    <dbReference type="NCBI Taxonomy" id="338644"/>
    <lineage>
        <taxon>Bacteria</taxon>
        <taxon>Bacillati</taxon>
        <taxon>Bacillota</taxon>
        <taxon>Clostridia</taxon>
        <taxon>Eubacteriales</taxon>
        <taxon>Clostridiales Family XVII. Incertae Sedis</taxon>
        <taxon>Sulfobacillus</taxon>
    </lineage>
</organism>
<comment type="similarity">
    <text evidence="2 6">Belongs to the class-I pyridoxal-phosphate-dependent aminotransferase family.</text>
</comment>
<evidence type="ECO:0000259" key="7">
    <source>
        <dbReference type="Pfam" id="PF00155"/>
    </source>
</evidence>
<evidence type="ECO:0000313" key="8">
    <source>
        <dbReference type="EMBL" id="AUW93814.1"/>
    </source>
</evidence>
<protein>
    <recommendedName>
        <fullName evidence="6">Aminotransferase</fullName>
        <ecNumber evidence="6">2.6.1.-</ecNumber>
    </recommendedName>
</protein>
<comment type="cofactor">
    <cofactor evidence="1 6">
        <name>pyridoxal 5'-phosphate</name>
        <dbReference type="ChEBI" id="CHEBI:597326"/>
    </cofactor>
</comment>
<proteinExistence type="inferred from homology"/>
<dbReference type="PROSITE" id="PS00105">
    <property type="entry name" value="AA_TRANSFER_CLASS_1"/>
    <property type="match status" value="1"/>
</dbReference>
<dbReference type="Pfam" id="PF00155">
    <property type="entry name" value="Aminotran_1_2"/>
    <property type="match status" value="1"/>
</dbReference>
<dbReference type="InterPro" id="IPR050596">
    <property type="entry name" value="AspAT/PAT-like"/>
</dbReference>
<evidence type="ECO:0000256" key="4">
    <source>
        <dbReference type="ARBA" id="ARBA00022679"/>
    </source>
</evidence>
<reference evidence="8 9" key="1">
    <citation type="journal article" date="2019" name="Sci. Rep.">
        <title>Sulfobacillus thermotolerans: new insights into resistance and metabolic capacities of acidophilic chemolithotrophs.</title>
        <authorList>
            <person name="Panyushkina A.E."/>
            <person name="Babenko V.V."/>
            <person name="Nikitina A.S."/>
            <person name="Selezneva O.V."/>
            <person name="Tsaplina I.A."/>
            <person name="Letarova M.A."/>
            <person name="Kostryukova E.S."/>
            <person name="Letarov A.V."/>
        </authorList>
    </citation>
    <scope>NUCLEOTIDE SEQUENCE [LARGE SCALE GENOMIC DNA]</scope>
    <source>
        <strain evidence="8 9">Kr1</strain>
    </source>
</reference>
<dbReference type="SUPFAM" id="SSF53383">
    <property type="entry name" value="PLP-dependent transferases"/>
    <property type="match status" value="1"/>
</dbReference>
<dbReference type="InterPro" id="IPR015421">
    <property type="entry name" value="PyrdxlP-dep_Trfase_major"/>
</dbReference>
<dbReference type="GO" id="GO:0008483">
    <property type="term" value="F:transaminase activity"/>
    <property type="evidence" value="ECO:0007669"/>
    <property type="project" value="UniProtKB-KW"/>
</dbReference>
<keyword evidence="9" id="KW-1185">Reference proteome</keyword>
<dbReference type="InterPro" id="IPR015424">
    <property type="entry name" value="PyrdxlP-dep_Trfase"/>
</dbReference>
<feature type="domain" description="Aminotransferase class I/classII large" evidence="7">
    <location>
        <begin position="31"/>
        <end position="379"/>
    </location>
</feature>
<dbReference type="EC" id="2.6.1.-" evidence="6"/>
<keyword evidence="5" id="KW-0663">Pyridoxal phosphate</keyword>